<dbReference type="Pfam" id="PF25954">
    <property type="entry name" value="Beta-barrel_RND_2"/>
    <property type="match status" value="1"/>
</dbReference>
<evidence type="ECO:0000259" key="5">
    <source>
        <dbReference type="Pfam" id="PF25917"/>
    </source>
</evidence>
<feature type="chain" id="PRO_5017025745" evidence="3">
    <location>
        <begin position="24"/>
        <end position="360"/>
    </location>
</feature>
<sequence length="360" mass="37429">MLKTRDLVAACVVFGGAVNVALAAQPAALATYQVQAPARHGQRVGAEAVVEAVRDTQVAAQVQGAVVALHVKVGDKVQAGQELLRIDARAANQNAAASAAQVQAARAQLDVAAKEYERQKQLAQKHYISQAALDRAKAQWEAAQAQVQALQAQAGAAQTQSGFYVLKAPYAGIVSEVPVVLGDMAMPGRPLVRVYDPSALRVTATVAQSAAASLALASAVEVDIPGAKVARLTVPTAQVQRFPALDAATHTVQLRVPLPAQVQGALPGMFARVAWQGAADSAAQAGKEAEQAVGPQFLVPANAIVRRAEMTGVYVLDAQGRPLLRQVRLGYSDGTQVEVLSGLRAGDKVATDPQAAAKMR</sequence>
<keyword evidence="2" id="KW-0175">Coiled coil</keyword>
<dbReference type="NCBIfam" id="TIGR01730">
    <property type="entry name" value="RND_mfp"/>
    <property type="match status" value="1"/>
</dbReference>
<organism evidence="8 9">
    <name type="scientific">Extensimonas vulgaris</name>
    <dbReference type="NCBI Taxonomy" id="1031594"/>
    <lineage>
        <taxon>Bacteria</taxon>
        <taxon>Pseudomonadati</taxon>
        <taxon>Pseudomonadota</taxon>
        <taxon>Betaproteobacteria</taxon>
        <taxon>Burkholderiales</taxon>
        <taxon>Comamonadaceae</taxon>
        <taxon>Extensimonas</taxon>
    </lineage>
</organism>
<accession>A0A369AIW2</accession>
<dbReference type="GO" id="GO:0015562">
    <property type="term" value="F:efflux transmembrane transporter activity"/>
    <property type="evidence" value="ECO:0007669"/>
    <property type="project" value="TreeGrafter"/>
</dbReference>
<feature type="domain" description="CusB-like beta-barrel" evidence="6">
    <location>
        <begin position="202"/>
        <end position="278"/>
    </location>
</feature>
<dbReference type="RefSeq" id="WP_114483751.1">
    <property type="nucleotide sequence ID" value="NZ_QPJU01000007.1"/>
</dbReference>
<dbReference type="SUPFAM" id="SSF111369">
    <property type="entry name" value="HlyD-like secretion proteins"/>
    <property type="match status" value="1"/>
</dbReference>
<evidence type="ECO:0000313" key="9">
    <source>
        <dbReference type="Proteomes" id="UP000252174"/>
    </source>
</evidence>
<gene>
    <name evidence="8" type="ORF">DFR45_107115</name>
</gene>
<dbReference type="Gene3D" id="2.40.30.170">
    <property type="match status" value="1"/>
</dbReference>
<dbReference type="Pfam" id="PF25876">
    <property type="entry name" value="HH_MFP_RND"/>
    <property type="match status" value="1"/>
</dbReference>
<evidence type="ECO:0000256" key="3">
    <source>
        <dbReference type="SAM" id="SignalP"/>
    </source>
</evidence>
<dbReference type="Pfam" id="PF25917">
    <property type="entry name" value="BSH_RND"/>
    <property type="match status" value="1"/>
</dbReference>
<proteinExistence type="inferred from homology"/>
<dbReference type="Gene3D" id="2.40.420.20">
    <property type="match status" value="1"/>
</dbReference>
<feature type="coiled-coil region" evidence="2">
    <location>
        <begin position="99"/>
        <end position="153"/>
    </location>
</feature>
<evidence type="ECO:0000256" key="1">
    <source>
        <dbReference type="ARBA" id="ARBA00009477"/>
    </source>
</evidence>
<dbReference type="InterPro" id="IPR058649">
    <property type="entry name" value="CzcB_C"/>
</dbReference>
<feature type="domain" description="Multidrug resistance protein MdtA-like alpha-helical hairpin" evidence="4">
    <location>
        <begin position="98"/>
        <end position="160"/>
    </location>
</feature>
<dbReference type="Gene3D" id="1.10.287.470">
    <property type="entry name" value="Helix hairpin bin"/>
    <property type="match status" value="1"/>
</dbReference>
<dbReference type="Pfam" id="PF25975">
    <property type="entry name" value="CzcB_C"/>
    <property type="match status" value="1"/>
</dbReference>
<keyword evidence="9" id="KW-1185">Reference proteome</keyword>
<reference evidence="8 9" key="1">
    <citation type="submission" date="2018-07" db="EMBL/GenBank/DDBJ databases">
        <title>Genomic Encyclopedia of Type Strains, Phase IV (KMG-IV): sequencing the most valuable type-strain genomes for metagenomic binning, comparative biology and taxonomic classification.</title>
        <authorList>
            <person name="Goeker M."/>
        </authorList>
    </citation>
    <scope>NUCLEOTIDE SEQUENCE [LARGE SCALE GENOMIC DNA]</scope>
    <source>
        <strain evidence="8 9">DSM 100911</strain>
    </source>
</reference>
<dbReference type="InterPro" id="IPR058624">
    <property type="entry name" value="MdtA-like_HH"/>
</dbReference>
<dbReference type="GO" id="GO:1990281">
    <property type="term" value="C:efflux pump complex"/>
    <property type="evidence" value="ECO:0007669"/>
    <property type="project" value="TreeGrafter"/>
</dbReference>
<feature type="signal peptide" evidence="3">
    <location>
        <begin position="1"/>
        <end position="23"/>
    </location>
</feature>
<dbReference type="InterPro" id="IPR058792">
    <property type="entry name" value="Beta-barrel_RND_2"/>
</dbReference>
<evidence type="ECO:0000256" key="2">
    <source>
        <dbReference type="SAM" id="Coils"/>
    </source>
</evidence>
<name>A0A369AIW2_9BURK</name>
<dbReference type="PANTHER" id="PTHR30469:SF38">
    <property type="entry name" value="HLYD FAMILY SECRETION PROTEIN"/>
    <property type="match status" value="1"/>
</dbReference>
<evidence type="ECO:0000259" key="6">
    <source>
        <dbReference type="Pfam" id="PF25954"/>
    </source>
</evidence>
<comment type="similarity">
    <text evidence="1">Belongs to the membrane fusion protein (MFP) (TC 8.A.1) family.</text>
</comment>
<feature type="domain" description="Multidrug resistance protein MdtA-like barrel-sandwich hybrid" evidence="5">
    <location>
        <begin position="56"/>
        <end position="190"/>
    </location>
</feature>
<dbReference type="InterPro" id="IPR006143">
    <property type="entry name" value="RND_pump_MFP"/>
</dbReference>
<dbReference type="Gene3D" id="2.40.50.100">
    <property type="match status" value="1"/>
</dbReference>
<evidence type="ECO:0000313" key="8">
    <source>
        <dbReference type="EMBL" id="RCX09035.1"/>
    </source>
</evidence>
<dbReference type="AlphaFoldDB" id="A0A369AIW2"/>
<feature type="domain" description="CzcB-like C-terminal circularly permuted SH3-like" evidence="7">
    <location>
        <begin position="299"/>
        <end position="351"/>
    </location>
</feature>
<comment type="caution">
    <text evidence="8">The sequence shown here is derived from an EMBL/GenBank/DDBJ whole genome shotgun (WGS) entry which is preliminary data.</text>
</comment>
<dbReference type="Proteomes" id="UP000252174">
    <property type="component" value="Unassembled WGS sequence"/>
</dbReference>
<dbReference type="OrthoDB" id="9806939at2"/>
<evidence type="ECO:0000259" key="4">
    <source>
        <dbReference type="Pfam" id="PF25876"/>
    </source>
</evidence>
<protein>
    <submittedName>
        <fullName evidence="8">RND family efflux transporter MFP subunit</fullName>
    </submittedName>
</protein>
<dbReference type="InterPro" id="IPR058625">
    <property type="entry name" value="MdtA-like_BSH"/>
</dbReference>
<dbReference type="EMBL" id="QPJU01000007">
    <property type="protein sequence ID" value="RCX09035.1"/>
    <property type="molecule type" value="Genomic_DNA"/>
</dbReference>
<evidence type="ECO:0000259" key="7">
    <source>
        <dbReference type="Pfam" id="PF25975"/>
    </source>
</evidence>
<dbReference type="PANTHER" id="PTHR30469">
    <property type="entry name" value="MULTIDRUG RESISTANCE PROTEIN MDTA"/>
    <property type="match status" value="1"/>
</dbReference>
<keyword evidence="3" id="KW-0732">Signal</keyword>